<dbReference type="AlphaFoldDB" id="A0A6M0RB35"/>
<dbReference type="PROSITE" id="PS51193">
    <property type="entry name" value="HELICASE_ATP_BIND_2"/>
    <property type="match status" value="1"/>
</dbReference>
<feature type="domain" description="Helicase ATP-binding" evidence="14">
    <location>
        <begin position="189"/>
        <end position="436"/>
    </location>
</feature>
<evidence type="ECO:0000256" key="2">
    <source>
        <dbReference type="ARBA" id="ARBA00022723"/>
    </source>
</evidence>
<dbReference type="EMBL" id="SXDP01000008">
    <property type="protein sequence ID" value="NEZ47504.1"/>
    <property type="molecule type" value="Genomic_DNA"/>
</dbReference>
<evidence type="ECO:0000256" key="13">
    <source>
        <dbReference type="ARBA" id="ARBA00038058"/>
    </source>
</evidence>
<evidence type="ECO:0000256" key="6">
    <source>
        <dbReference type="ARBA" id="ARBA00022806"/>
    </source>
</evidence>
<dbReference type="Pfam" id="PF06733">
    <property type="entry name" value="DEAD_2"/>
    <property type="match status" value="1"/>
</dbReference>
<dbReference type="GO" id="GO:0051539">
    <property type="term" value="F:4 iron, 4 sulfur cluster binding"/>
    <property type="evidence" value="ECO:0007669"/>
    <property type="project" value="UniProtKB-KW"/>
</dbReference>
<reference evidence="15 16" key="1">
    <citation type="submission" date="2019-04" db="EMBL/GenBank/DDBJ databases">
        <title>Genome sequencing of Clostridium botulinum Groups I-IV and Clostridium butyricum.</title>
        <authorList>
            <person name="Brunt J."/>
            <person name="Van Vliet A.H.M."/>
            <person name="Stringer S.C."/>
            <person name="Carter A.T."/>
            <person name="Peck M.W."/>
        </authorList>
    </citation>
    <scope>NUCLEOTIDE SEQUENCE [LARGE SCALE GENOMIC DNA]</scope>
    <source>
        <strain evidence="15 16">IFR 18/094</strain>
    </source>
</reference>
<keyword evidence="16" id="KW-1185">Reference proteome</keyword>
<dbReference type="RefSeq" id="WP_163249501.1">
    <property type="nucleotide sequence ID" value="NZ_SXDP01000008.1"/>
</dbReference>
<keyword evidence="2" id="KW-0479">Metal-binding</keyword>
<dbReference type="SUPFAM" id="SSF52540">
    <property type="entry name" value="P-loop containing nucleoside triphosphate hydrolases"/>
    <property type="match status" value="2"/>
</dbReference>
<dbReference type="FunFam" id="3.40.50.300:FF:001813">
    <property type="entry name" value="ATP-dependent DNA helicase"/>
    <property type="match status" value="1"/>
</dbReference>
<evidence type="ECO:0000256" key="5">
    <source>
        <dbReference type="ARBA" id="ARBA00022801"/>
    </source>
</evidence>
<gene>
    <name evidence="15" type="ORF">FDF74_09905</name>
</gene>
<evidence type="ECO:0000256" key="12">
    <source>
        <dbReference type="ARBA" id="ARBA00023235"/>
    </source>
</evidence>
<dbReference type="Gene3D" id="3.40.50.300">
    <property type="entry name" value="P-loop containing nucleotide triphosphate hydrolases"/>
    <property type="match status" value="2"/>
</dbReference>
<accession>A0A6M0RB35</accession>
<keyword evidence="7" id="KW-0067">ATP-binding</keyword>
<dbReference type="InterPro" id="IPR042493">
    <property type="entry name" value="XPD_DNA_FeS"/>
</dbReference>
<comment type="similarity">
    <text evidence="13">Belongs to the helicase family. DinG subfamily.</text>
</comment>
<keyword evidence="10" id="KW-0238">DNA-binding</keyword>
<comment type="caution">
    <text evidence="15">The sequence shown here is derived from an EMBL/GenBank/DDBJ whole genome shotgun (WGS) entry which is preliminary data.</text>
</comment>
<dbReference type="GO" id="GO:0046872">
    <property type="term" value="F:metal ion binding"/>
    <property type="evidence" value="ECO:0007669"/>
    <property type="project" value="UniProtKB-KW"/>
</dbReference>
<dbReference type="InterPro" id="IPR010614">
    <property type="entry name" value="RAD3-like_helicase_DEAD"/>
</dbReference>
<evidence type="ECO:0000256" key="8">
    <source>
        <dbReference type="ARBA" id="ARBA00023004"/>
    </source>
</evidence>
<evidence type="ECO:0000256" key="10">
    <source>
        <dbReference type="ARBA" id="ARBA00023125"/>
    </source>
</evidence>
<evidence type="ECO:0000256" key="9">
    <source>
        <dbReference type="ARBA" id="ARBA00023014"/>
    </source>
</evidence>
<dbReference type="InterPro" id="IPR045028">
    <property type="entry name" value="DinG/Rad3-like"/>
</dbReference>
<evidence type="ECO:0000313" key="16">
    <source>
        <dbReference type="Proteomes" id="UP000473885"/>
    </source>
</evidence>
<keyword evidence="12" id="KW-0413">Isomerase</keyword>
<keyword evidence="8" id="KW-0408">Iron</keyword>
<evidence type="ECO:0000313" key="15">
    <source>
        <dbReference type="EMBL" id="NEZ47504.1"/>
    </source>
</evidence>
<keyword evidence="5" id="KW-0378">Hydrolase</keyword>
<dbReference type="GO" id="GO:0016818">
    <property type="term" value="F:hydrolase activity, acting on acid anhydrides, in phosphorus-containing anhydrides"/>
    <property type="evidence" value="ECO:0007669"/>
    <property type="project" value="InterPro"/>
</dbReference>
<dbReference type="Proteomes" id="UP000473885">
    <property type="component" value="Unassembled WGS sequence"/>
</dbReference>
<dbReference type="PANTHER" id="PTHR11472:SF34">
    <property type="entry name" value="REGULATOR OF TELOMERE ELONGATION HELICASE 1"/>
    <property type="match status" value="1"/>
</dbReference>
<dbReference type="GO" id="GO:0005524">
    <property type="term" value="F:ATP binding"/>
    <property type="evidence" value="ECO:0007669"/>
    <property type="project" value="UniProtKB-KW"/>
</dbReference>
<keyword evidence="3" id="KW-0547">Nucleotide-binding</keyword>
<dbReference type="GO" id="GO:0003678">
    <property type="term" value="F:DNA helicase activity"/>
    <property type="evidence" value="ECO:0007669"/>
    <property type="project" value="InterPro"/>
</dbReference>
<keyword evidence="4" id="KW-0227">DNA damage</keyword>
<protein>
    <submittedName>
        <fullName evidence="15">ATP-dependent DNA helicase</fullName>
    </submittedName>
</protein>
<evidence type="ECO:0000256" key="4">
    <source>
        <dbReference type="ARBA" id="ARBA00022763"/>
    </source>
</evidence>
<proteinExistence type="inferred from homology"/>
<dbReference type="Pfam" id="PF13307">
    <property type="entry name" value="Helicase_C_2"/>
    <property type="match status" value="1"/>
</dbReference>
<organism evidence="15 16">
    <name type="scientific">Clostridium niameyense</name>
    <dbReference type="NCBI Taxonomy" id="1622073"/>
    <lineage>
        <taxon>Bacteria</taxon>
        <taxon>Bacillati</taxon>
        <taxon>Bacillota</taxon>
        <taxon>Clostridia</taxon>
        <taxon>Eubacteriales</taxon>
        <taxon>Clostridiaceae</taxon>
        <taxon>Clostridium</taxon>
    </lineage>
</organism>
<dbReference type="GO" id="GO:0006281">
    <property type="term" value="P:DNA repair"/>
    <property type="evidence" value="ECO:0007669"/>
    <property type="project" value="UniProtKB-KW"/>
</dbReference>
<dbReference type="SMART" id="SM00491">
    <property type="entry name" value="HELICc2"/>
    <property type="match status" value="1"/>
</dbReference>
<keyword evidence="11" id="KW-0234">DNA repair</keyword>
<dbReference type="InterPro" id="IPR006555">
    <property type="entry name" value="ATP-dep_Helicase_C"/>
</dbReference>
<sequence>MSWKEEIKISVRNLIEFILRCGNIDMAYTGHNRALEGIKAHKKIQDIRKRNATPLLMTEYDKEVFLRYSMEYRDFLFTVEGRADGIIKELNNITVEEIKSTNRPLEELEYNNMHWAQAKCYGYIYSKQNNLDKINIQLTYYNPQNEDIKSIIKSYNLQELEKFFNNIIEKYYIWMELNYNFKVNRNLSIEDLDFPFREYRKGQRKLAVSVYKSIVDNKNIFIQAPTGIGKTISTIFPTVKAMGKGKVNKIFYLTAKNTTKKYVIQCLNYMIEKGLYLKVVFITSKEKICFKEKCECTSKFCEYAKGHFDRINESILDVLNNEKLITENVVKDYALKHKVCPFELSLDLSIWCDAIVCDYNYVFDPRVYLRRYFSDSNEDFVFLIDEAHNLVDRSREMFSCSILKKDVLNLKKIFRDKNRELYRILGKINSYMVSIKNMYELDNSYINEEPPEKLYELINIFISKCEVYFSKNKYIIDEKLMEFYFKCLHFIKIYDIYGENYITYGEFINGDLSLKLFCIDSSSLLKNVLKNSKSSVFFSATLSPIKYFRKILGGSEEDYLLKLQSPFPSKNRCTIIANNICTTYKNRKNTYEKISDYIKLMLKVKMGNYIVFFPSYKYMNNVYNCYKEKYLEDNIIIQNSIMTEEERESFLQNFIPNPKESMVGFCVLGGIFSEGIDLKEDRIIGVAIVGIGLPQICLERDIIKNYYEYKIGKGFEYAYIYPAMTKVLQAAGRLIRDEKDKGIILLLDERYNKYPYSLLLSSEWSNNFIVGNENKAKFYLDKFWINN</sequence>
<evidence type="ECO:0000256" key="11">
    <source>
        <dbReference type="ARBA" id="ARBA00023204"/>
    </source>
</evidence>
<dbReference type="InterPro" id="IPR014013">
    <property type="entry name" value="Helic_SF1/SF2_ATP-bd_DinG/Rad3"/>
</dbReference>
<dbReference type="PANTHER" id="PTHR11472">
    <property type="entry name" value="DNA REPAIR DEAD HELICASE RAD3/XP-D SUBFAMILY MEMBER"/>
    <property type="match status" value="1"/>
</dbReference>
<name>A0A6M0RB35_9CLOT</name>
<dbReference type="Gene3D" id="1.10.275.40">
    <property type="match status" value="1"/>
</dbReference>
<evidence type="ECO:0000256" key="3">
    <source>
        <dbReference type="ARBA" id="ARBA00022741"/>
    </source>
</evidence>
<evidence type="ECO:0000256" key="1">
    <source>
        <dbReference type="ARBA" id="ARBA00022485"/>
    </source>
</evidence>
<dbReference type="InterPro" id="IPR027417">
    <property type="entry name" value="P-loop_NTPase"/>
</dbReference>
<keyword evidence="6 15" id="KW-0347">Helicase</keyword>
<keyword evidence="1" id="KW-0004">4Fe-4S</keyword>
<dbReference type="GO" id="GO:0003677">
    <property type="term" value="F:DNA binding"/>
    <property type="evidence" value="ECO:0007669"/>
    <property type="project" value="UniProtKB-KW"/>
</dbReference>
<dbReference type="InterPro" id="IPR006554">
    <property type="entry name" value="Helicase-like_DEXD_c2"/>
</dbReference>
<evidence type="ECO:0000256" key="7">
    <source>
        <dbReference type="ARBA" id="ARBA00022840"/>
    </source>
</evidence>
<dbReference type="SMART" id="SM00488">
    <property type="entry name" value="DEXDc2"/>
    <property type="match status" value="1"/>
</dbReference>
<dbReference type="Gene3D" id="1.10.30.20">
    <property type="entry name" value="Bacterial XPD DNA helicase, FeS cluster domain"/>
    <property type="match status" value="1"/>
</dbReference>
<keyword evidence="9" id="KW-0411">Iron-sulfur</keyword>
<evidence type="ECO:0000259" key="14">
    <source>
        <dbReference type="PROSITE" id="PS51193"/>
    </source>
</evidence>